<sequence length="97" mass="11203">MVAFWISYAFDPLTICMLKMEPLRYSRNPKHSSPRDVCAFILHGRREVPETISESTKTSSRVHQRAERETEIQLRTLCCTNSICEGFILSECDACFI</sequence>
<protein>
    <submittedName>
        <fullName evidence="1">Uncharacterized protein</fullName>
    </submittedName>
</protein>
<accession>A0AAV4WXX0</accession>
<proteinExistence type="predicted"/>
<dbReference type="Proteomes" id="UP001054945">
    <property type="component" value="Unassembled WGS sequence"/>
</dbReference>
<comment type="caution">
    <text evidence="1">The sequence shown here is derived from an EMBL/GenBank/DDBJ whole genome shotgun (WGS) entry which is preliminary data.</text>
</comment>
<evidence type="ECO:0000313" key="2">
    <source>
        <dbReference type="Proteomes" id="UP001054945"/>
    </source>
</evidence>
<reference evidence="1 2" key="1">
    <citation type="submission" date="2021-06" db="EMBL/GenBank/DDBJ databases">
        <title>Caerostris extrusa draft genome.</title>
        <authorList>
            <person name="Kono N."/>
            <person name="Arakawa K."/>
        </authorList>
    </citation>
    <scope>NUCLEOTIDE SEQUENCE [LARGE SCALE GENOMIC DNA]</scope>
</reference>
<gene>
    <name evidence="1" type="ORF">CEXT_291881</name>
</gene>
<dbReference type="AlphaFoldDB" id="A0AAV4WXX0"/>
<dbReference type="EMBL" id="BPLR01016959">
    <property type="protein sequence ID" value="GIY87642.1"/>
    <property type="molecule type" value="Genomic_DNA"/>
</dbReference>
<keyword evidence="2" id="KW-1185">Reference proteome</keyword>
<name>A0AAV4WXX0_CAEEX</name>
<organism evidence="1 2">
    <name type="scientific">Caerostris extrusa</name>
    <name type="common">Bark spider</name>
    <name type="synonym">Caerostris bankana</name>
    <dbReference type="NCBI Taxonomy" id="172846"/>
    <lineage>
        <taxon>Eukaryota</taxon>
        <taxon>Metazoa</taxon>
        <taxon>Ecdysozoa</taxon>
        <taxon>Arthropoda</taxon>
        <taxon>Chelicerata</taxon>
        <taxon>Arachnida</taxon>
        <taxon>Araneae</taxon>
        <taxon>Araneomorphae</taxon>
        <taxon>Entelegynae</taxon>
        <taxon>Araneoidea</taxon>
        <taxon>Araneidae</taxon>
        <taxon>Caerostris</taxon>
    </lineage>
</organism>
<evidence type="ECO:0000313" key="1">
    <source>
        <dbReference type="EMBL" id="GIY87642.1"/>
    </source>
</evidence>